<protein>
    <recommendedName>
        <fullName evidence="3">GNAT family N-acetyltransferase</fullName>
    </recommendedName>
</protein>
<dbReference type="EMBL" id="JBHUEA010000001">
    <property type="protein sequence ID" value="MFD1720142.1"/>
    <property type="molecule type" value="Genomic_DNA"/>
</dbReference>
<organism evidence="1 2">
    <name type="scientific">Amnibacterium endophyticum</name>
    <dbReference type="NCBI Taxonomy" id="2109337"/>
    <lineage>
        <taxon>Bacteria</taxon>
        <taxon>Bacillati</taxon>
        <taxon>Actinomycetota</taxon>
        <taxon>Actinomycetes</taxon>
        <taxon>Micrococcales</taxon>
        <taxon>Microbacteriaceae</taxon>
        <taxon>Amnibacterium</taxon>
    </lineage>
</organism>
<proteinExistence type="predicted"/>
<evidence type="ECO:0000313" key="2">
    <source>
        <dbReference type="Proteomes" id="UP001597347"/>
    </source>
</evidence>
<name>A0ABW4LAY1_9MICO</name>
<dbReference type="RefSeq" id="WP_377931349.1">
    <property type="nucleotide sequence ID" value="NZ_JBHUEA010000001.1"/>
</dbReference>
<evidence type="ECO:0000313" key="1">
    <source>
        <dbReference type="EMBL" id="MFD1720142.1"/>
    </source>
</evidence>
<evidence type="ECO:0008006" key="3">
    <source>
        <dbReference type="Google" id="ProtNLM"/>
    </source>
</evidence>
<dbReference type="Proteomes" id="UP001597347">
    <property type="component" value="Unassembled WGS sequence"/>
</dbReference>
<accession>A0ABW4LAY1</accession>
<keyword evidence="2" id="KW-1185">Reference proteome</keyword>
<gene>
    <name evidence="1" type="ORF">ACFSBI_01145</name>
</gene>
<comment type="caution">
    <text evidence="1">The sequence shown here is derived from an EMBL/GenBank/DDBJ whole genome shotgun (WGS) entry which is preliminary data.</text>
</comment>
<sequence length="267" mass="30092">MAAIDPVESRRRRIADFATWCVDSGRGSVRPWLRRPVTALRVVADARRLPVLDARLSTSREADLIRRGLTRTRRTFTAVDSLAGVLALPTTLEGYVQTPARRPVRRKVRVAHRVPVTWRPVSDEAERRALLELADARERIHPDEQYRHEVPDLGDLLDVRLWLVAEGPEGALMLVVIPVDGEWATLRYFRTLVDGDAASVARYLMTEVLVGQLIERGVRHLADTESPFVLPNGLRHFQRMVGFELYRVRLRPGAASEAPVASPYSVA</sequence>
<reference evidence="2" key="1">
    <citation type="journal article" date="2019" name="Int. J. Syst. Evol. Microbiol.">
        <title>The Global Catalogue of Microorganisms (GCM) 10K type strain sequencing project: providing services to taxonomists for standard genome sequencing and annotation.</title>
        <authorList>
            <consortium name="The Broad Institute Genomics Platform"/>
            <consortium name="The Broad Institute Genome Sequencing Center for Infectious Disease"/>
            <person name="Wu L."/>
            <person name="Ma J."/>
        </authorList>
    </citation>
    <scope>NUCLEOTIDE SEQUENCE [LARGE SCALE GENOMIC DNA]</scope>
    <source>
        <strain evidence="2">CGMCC 1.12471</strain>
    </source>
</reference>